<dbReference type="EMBL" id="LK032429">
    <property type="protein sequence ID" value="CDY38674.1"/>
    <property type="molecule type" value="Genomic_DNA"/>
</dbReference>
<name>A0A078HMU1_BRANA</name>
<sequence>MPNLVLDFAGDGTPWAMAVPPGLNLLRRGLLTPPERRWNGMRFLGLVRWRRYSWSRGD</sequence>
<reference evidence="3 4" key="1">
    <citation type="journal article" date="2014" name="Science">
        <title>Plant genetics. Early allopolyploid evolution in the post-Neolithic Brassica napus oilseed genome.</title>
        <authorList>
            <person name="Chalhoub B."/>
            <person name="Denoeud F."/>
            <person name="Liu S."/>
            <person name="Parkin I.A."/>
            <person name="Tang H."/>
            <person name="Wang X."/>
            <person name="Chiquet J."/>
            <person name="Belcram H."/>
            <person name="Tong C."/>
            <person name="Samans B."/>
            <person name="Correa M."/>
            <person name="Da Silva C."/>
            <person name="Just J."/>
            <person name="Falentin C."/>
            <person name="Koh C.S."/>
            <person name="Le Clainche I."/>
            <person name="Bernard M."/>
            <person name="Bento P."/>
            <person name="Noel B."/>
            <person name="Labadie K."/>
            <person name="Alberti A."/>
            <person name="Charles M."/>
            <person name="Arnaud D."/>
            <person name="Guo H."/>
            <person name="Daviaud C."/>
            <person name="Alamery S."/>
            <person name="Jabbari K."/>
            <person name="Zhao M."/>
            <person name="Edger P.P."/>
            <person name="Chelaifa H."/>
            <person name="Tack D."/>
            <person name="Lassalle G."/>
            <person name="Mestiri I."/>
            <person name="Schnel N."/>
            <person name="Le Paslier M.C."/>
            <person name="Fan G."/>
            <person name="Renault V."/>
            <person name="Bayer P.E."/>
            <person name="Golicz A.A."/>
            <person name="Manoli S."/>
            <person name="Lee T.H."/>
            <person name="Thi V.H."/>
            <person name="Chalabi S."/>
            <person name="Hu Q."/>
            <person name="Fan C."/>
            <person name="Tollenaere R."/>
            <person name="Lu Y."/>
            <person name="Battail C."/>
            <person name="Shen J."/>
            <person name="Sidebottom C.H."/>
            <person name="Wang X."/>
            <person name="Canaguier A."/>
            <person name="Chauveau A."/>
            <person name="Berard A."/>
            <person name="Deniot G."/>
            <person name="Guan M."/>
            <person name="Liu Z."/>
            <person name="Sun F."/>
            <person name="Lim Y.P."/>
            <person name="Lyons E."/>
            <person name="Town C.D."/>
            <person name="Bancroft I."/>
            <person name="Wang X."/>
            <person name="Meng J."/>
            <person name="Ma J."/>
            <person name="Pires J.C."/>
            <person name="King G.J."/>
            <person name="Brunel D."/>
            <person name="Delourme R."/>
            <person name="Renard M."/>
            <person name="Aury J.M."/>
            <person name="Adams K.L."/>
            <person name="Batley J."/>
            <person name="Snowdon R.J."/>
            <person name="Tost J."/>
            <person name="Edwards D."/>
            <person name="Zhou Y."/>
            <person name="Hua W."/>
            <person name="Sharpe A.G."/>
            <person name="Paterson A.H."/>
            <person name="Guan C."/>
            <person name="Wincker P."/>
        </authorList>
    </citation>
    <scope>NUCLEOTIDE SEQUENCE [LARGE SCALE GENOMIC DNA]</scope>
    <source>
        <strain evidence="4">cv. Darmor-bzh</strain>
    </source>
</reference>
<dbReference type="Proteomes" id="UP001295469">
    <property type="component" value="Chromosome C02"/>
</dbReference>
<evidence type="ECO:0000313" key="3">
    <source>
        <dbReference type="EMBL" id="CDY38674.1"/>
    </source>
</evidence>
<dbReference type="Gramene" id="CDY37599">
    <property type="protein sequence ID" value="CDY37599"/>
    <property type="gene ID" value="GSBRNA2T00064234001"/>
</dbReference>
<reference evidence="1" key="3">
    <citation type="submission" date="2021-01" db="EMBL/GenBank/DDBJ databases">
        <authorList>
            <consortium name="Genoscope - CEA"/>
            <person name="William W."/>
        </authorList>
    </citation>
    <scope>NUCLEOTIDE SEQUENCE</scope>
</reference>
<reference evidence="3" key="2">
    <citation type="submission" date="2014-06" db="EMBL/GenBank/DDBJ databases">
        <authorList>
            <person name="Genoscope - CEA"/>
        </authorList>
    </citation>
    <scope>NUCLEOTIDE SEQUENCE</scope>
</reference>
<organism evidence="3 4">
    <name type="scientific">Brassica napus</name>
    <name type="common">Rape</name>
    <dbReference type="NCBI Taxonomy" id="3708"/>
    <lineage>
        <taxon>Eukaryota</taxon>
        <taxon>Viridiplantae</taxon>
        <taxon>Streptophyta</taxon>
        <taxon>Embryophyta</taxon>
        <taxon>Tracheophyta</taxon>
        <taxon>Spermatophyta</taxon>
        <taxon>Magnoliopsida</taxon>
        <taxon>eudicotyledons</taxon>
        <taxon>Gunneridae</taxon>
        <taxon>Pentapetalae</taxon>
        <taxon>rosids</taxon>
        <taxon>malvids</taxon>
        <taxon>Brassicales</taxon>
        <taxon>Brassicaceae</taxon>
        <taxon>Brassiceae</taxon>
        <taxon>Brassica</taxon>
    </lineage>
</organism>
<evidence type="ECO:0000313" key="2">
    <source>
        <dbReference type="EMBL" id="CDY37599.1"/>
    </source>
</evidence>
<dbReference type="PaxDb" id="3708-A0A078HMU1"/>
<proteinExistence type="predicted"/>
<dbReference type="Proteomes" id="UP000028999">
    <property type="component" value="Unassembled WGS sequence"/>
</dbReference>
<accession>A0A078HMU1</accession>
<evidence type="ECO:0000313" key="1">
    <source>
        <dbReference type="EMBL" id="CAF1915195.1"/>
    </source>
</evidence>
<dbReference type="EMBL" id="LK032403">
    <property type="protein sequence ID" value="CDY37599.1"/>
    <property type="molecule type" value="Genomic_DNA"/>
</dbReference>
<evidence type="ECO:0000313" key="4">
    <source>
        <dbReference type="Proteomes" id="UP000028999"/>
    </source>
</evidence>
<dbReference type="EMBL" id="HG994366">
    <property type="protein sequence ID" value="CAF1915195.1"/>
    <property type="molecule type" value="Genomic_DNA"/>
</dbReference>
<dbReference type="AlphaFoldDB" id="A0A078HMU1"/>
<dbReference type="Gramene" id="CDY38674">
    <property type="protein sequence ID" value="CDY38674"/>
    <property type="gene ID" value="GSBRNA2T00066404001"/>
</dbReference>
<protein>
    <submittedName>
        <fullName evidence="1">(rape) hypothetical protein</fullName>
    </submittedName>
    <submittedName>
        <fullName evidence="2">BnaA02g19710D protein</fullName>
    </submittedName>
    <submittedName>
        <fullName evidence="3">BnaC02g23050D protein</fullName>
    </submittedName>
</protein>
<gene>
    <name evidence="3" type="primary">BnaC02g23050D</name>
    <name evidence="2" type="synonym">BnaA02g19710D</name>
    <name evidence="1" type="ORF">DARMORV10_C02P37260.1</name>
    <name evidence="2" type="ORF">GSBRNA2T00064234001</name>
    <name evidence="3" type="ORF">GSBRNA2T00066404001</name>
</gene>
<keyword evidence="4" id="KW-1185">Reference proteome</keyword>